<dbReference type="InterPro" id="IPR037464">
    <property type="entry name" value="Taspase1"/>
</dbReference>
<dbReference type="GO" id="GO:0051604">
    <property type="term" value="P:protein maturation"/>
    <property type="evidence" value="ECO:0007669"/>
    <property type="project" value="TreeGrafter"/>
</dbReference>
<organism evidence="4 5">
    <name type="scientific">Thyridium curvatum</name>
    <dbReference type="NCBI Taxonomy" id="1093900"/>
    <lineage>
        <taxon>Eukaryota</taxon>
        <taxon>Fungi</taxon>
        <taxon>Dikarya</taxon>
        <taxon>Ascomycota</taxon>
        <taxon>Pezizomycotina</taxon>
        <taxon>Sordariomycetes</taxon>
        <taxon>Sordariomycetidae</taxon>
        <taxon>Thyridiales</taxon>
        <taxon>Thyridiaceae</taxon>
        <taxon>Thyridium</taxon>
    </lineage>
</organism>
<accession>A0A507AWK8</accession>
<dbReference type="STRING" id="1093900.A0A507AWK8"/>
<dbReference type="PANTHER" id="PTHR10188:SF8">
    <property type="entry name" value="THREONINE ASPARTASE 1"/>
    <property type="match status" value="1"/>
</dbReference>
<protein>
    <submittedName>
        <fullName evidence="4">Uncharacterized protein</fullName>
    </submittedName>
</protein>
<evidence type="ECO:0000313" key="5">
    <source>
        <dbReference type="Proteomes" id="UP000319257"/>
    </source>
</evidence>
<feature type="compositionally biased region" description="Basic and acidic residues" evidence="3">
    <location>
        <begin position="351"/>
        <end position="361"/>
    </location>
</feature>
<dbReference type="FunFam" id="3.60.20.30:FF:000007">
    <property type="entry name" value="Similar to threonine aspartase"/>
    <property type="match status" value="1"/>
</dbReference>
<dbReference type="Gene3D" id="3.60.20.30">
    <property type="entry name" value="(Glycosyl)asparaginase"/>
    <property type="match status" value="1"/>
</dbReference>
<proteinExistence type="predicted"/>
<dbReference type="GO" id="GO:0004298">
    <property type="term" value="F:threonine-type endopeptidase activity"/>
    <property type="evidence" value="ECO:0007669"/>
    <property type="project" value="InterPro"/>
</dbReference>
<evidence type="ECO:0000313" key="4">
    <source>
        <dbReference type="EMBL" id="TPX11857.1"/>
    </source>
</evidence>
<dbReference type="OrthoDB" id="77601at2759"/>
<evidence type="ECO:0000256" key="2">
    <source>
        <dbReference type="PIRSR" id="PIRSR600246-3"/>
    </source>
</evidence>
<evidence type="ECO:0000256" key="1">
    <source>
        <dbReference type="PIRSR" id="PIRSR600246-1"/>
    </source>
</evidence>
<feature type="compositionally biased region" description="Basic and acidic residues" evidence="3">
    <location>
        <begin position="323"/>
        <end position="332"/>
    </location>
</feature>
<dbReference type="GO" id="GO:0005737">
    <property type="term" value="C:cytoplasm"/>
    <property type="evidence" value="ECO:0007669"/>
    <property type="project" value="TreeGrafter"/>
</dbReference>
<feature type="site" description="Cleavage; by autolysis" evidence="2">
    <location>
        <begin position="389"/>
        <end position="390"/>
    </location>
</feature>
<comment type="caution">
    <text evidence="4">The sequence shown here is derived from an EMBL/GenBank/DDBJ whole genome shotgun (WGS) entry which is preliminary data.</text>
</comment>
<dbReference type="SUPFAM" id="SSF56235">
    <property type="entry name" value="N-terminal nucleophile aminohydrolases (Ntn hydrolases)"/>
    <property type="match status" value="1"/>
</dbReference>
<feature type="active site" description="Nucleophile" evidence="1">
    <location>
        <position position="390"/>
    </location>
</feature>
<sequence>MKKSYASAVKSRNYPQDRPWYLTQPTQSNVRVTGDDTVDNVEKSKATTAIFIHAGAGFHSTANEAAHLGACSEAAHIAMKFLNAGATAAEAVEAAIRSLEDTEITNAGYGSNLSIDGKVECDATIVDHLGRSGACGAVPHIKNPISLAKLILDRANQPLSLRRVPPNILVGNGATEFAREHGIPIVPNDFLISRNAKDRYIRWSEDLKRAESMVPSSDDEHEESEASSTTKWRPPKQIPLPDQRDHINAILTGTFNEGQPDSPHPGSPSPVKDGSPLPIPTRRASQSSTTTVGNGGKASSCSPLNYMGDMKAKKTRGSPSKRTRVDGKDHEAGTASPPLATNTEAAVLENCSRHDGPEDIGRSSSGKGNASTPPHASDGTSDVEDLITDTIGAIAVDQSGNIAAGSSSGGIGMKHSGRIGPAALVGIGSAVLPVHADDEDETSVAAVTSGTGEHMATTIAAYTCAQRLYHNARSGPGGQLVDEYDEAQLMQSTILDDFIGHPGVKDQNSKGAIGIMAVKKTRTGYYFHFAHSTDSFALASMSSKDKAPRCVMSRLNKHGKVAQGARKIPRD</sequence>
<dbReference type="CDD" id="cd04514">
    <property type="entry name" value="Taspase1_like"/>
    <property type="match status" value="1"/>
</dbReference>
<dbReference type="PANTHER" id="PTHR10188">
    <property type="entry name" value="L-ASPARAGINASE"/>
    <property type="match status" value="1"/>
</dbReference>
<dbReference type="Proteomes" id="UP000319257">
    <property type="component" value="Unassembled WGS sequence"/>
</dbReference>
<dbReference type="AlphaFoldDB" id="A0A507AWK8"/>
<gene>
    <name evidence="4" type="ORF">E0L32_007355</name>
</gene>
<dbReference type="GeneID" id="41974802"/>
<dbReference type="RefSeq" id="XP_030993568.1">
    <property type="nucleotide sequence ID" value="XM_031142090.1"/>
</dbReference>
<dbReference type="InterPro" id="IPR000246">
    <property type="entry name" value="Peptidase_T2"/>
</dbReference>
<dbReference type="InterPro" id="IPR029055">
    <property type="entry name" value="Ntn_hydrolases_N"/>
</dbReference>
<reference evidence="4 5" key="1">
    <citation type="submission" date="2019-06" db="EMBL/GenBank/DDBJ databases">
        <title>Draft genome sequence of the filamentous fungus Phialemoniopsis curvata isolated from diesel fuel.</title>
        <authorList>
            <person name="Varaljay V.A."/>
            <person name="Lyon W.J."/>
            <person name="Crouch A.L."/>
            <person name="Drake C.E."/>
            <person name="Hollomon J.M."/>
            <person name="Nadeau L.J."/>
            <person name="Nunn H.S."/>
            <person name="Stevenson B.S."/>
            <person name="Bojanowski C.L."/>
            <person name="Crookes-Goodson W.J."/>
        </authorList>
    </citation>
    <scope>NUCLEOTIDE SEQUENCE [LARGE SCALE GENOMIC DNA]</scope>
    <source>
        <strain evidence="4 5">D216</strain>
    </source>
</reference>
<dbReference type="InParanoid" id="A0A507AWK8"/>
<name>A0A507AWK8_9PEZI</name>
<feature type="compositionally biased region" description="Polar residues" evidence="3">
    <location>
        <begin position="283"/>
        <end position="303"/>
    </location>
</feature>
<keyword evidence="5" id="KW-1185">Reference proteome</keyword>
<dbReference type="EMBL" id="SKBQ01000045">
    <property type="protein sequence ID" value="TPX11857.1"/>
    <property type="molecule type" value="Genomic_DNA"/>
</dbReference>
<feature type="compositionally biased region" description="Basic residues" evidence="3">
    <location>
        <begin position="313"/>
        <end position="322"/>
    </location>
</feature>
<evidence type="ECO:0000256" key="3">
    <source>
        <dbReference type="SAM" id="MobiDB-lite"/>
    </source>
</evidence>
<feature type="compositionally biased region" description="Polar residues" evidence="3">
    <location>
        <begin position="362"/>
        <end position="380"/>
    </location>
</feature>
<dbReference type="Pfam" id="PF01112">
    <property type="entry name" value="Asparaginase_2"/>
    <property type="match status" value="2"/>
</dbReference>
<feature type="region of interest" description="Disordered" evidence="3">
    <location>
        <begin position="209"/>
        <end position="382"/>
    </location>
</feature>